<name>A0A8H5F071_9AGAR</name>
<feature type="transmembrane region" description="Helical" evidence="7">
    <location>
        <begin position="89"/>
        <end position="117"/>
    </location>
</feature>
<evidence type="ECO:0000313" key="10">
    <source>
        <dbReference type="Proteomes" id="UP000567179"/>
    </source>
</evidence>
<evidence type="ECO:0000256" key="6">
    <source>
        <dbReference type="ARBA" id="ARBA00023136"/>
    </source>
</evidence>
<dbReference type="GO" id="GO:0005789">
    <property type="term" value="C:endoplasmic reticulum membrane"/>
    <property type="evidence" value="ECO:0007669"/>
    <property type="project" value="UniProtKB-SubCell"/>
</dbReference>
<keyword evidence="10" id="KW-1185">Reference proteome</keyword>
<dbReference type="InterPro" id="IPR007599">
    <property type="entry name" value="DER1"/>
</dbReference>
<evidence type="ECO:0000256" key="3">
    <source>
        <dbReference type="ARBA" id="ARBA00022692"/>
    </source>
</evidence>
<evidence type="ECO:0000313" key="9">
    <source>
        <dbReference type="EMBL" id="KAF5318854.1"/>
    </source>
</evidence>
<evidence type="ECO:0000256" key="7">
    <source>
        <dbReference type="RuleBase" id="RU363059"/>
    </source>
</evidence>
<reference evidence="9 10" key="1">
    <citation type="journal article" date="2020" name="ISME J.">
        <title>Uncovering the hidden diversity of litter-decomposition mechanisms in mushroom-forming fungi.</title>
        <authorList>
            <person name="Floudas D."/>
            <person name="Bentzer J."/>
            <person name="Ahren D."/>
            <person name="Johansson T."/>
            <person name="Persson P."/>
            <person name="Tunlid A."/>
        </authorList>
    </citation>
    <scope>NUCLEOTIDE SEQUENCE [LARGE SCALE GENOMIC DNA]</scope>
    <source>
        <strain evidence="9 10">CBS 101986</strain>
    </source>
</reference>
<evidence type="ECO:0000256" key="1">
    <source>
        <dbReference type="ARBA" id="ARBA00004477"/>
    </source>
</evidence>
<dbReference type="EMBL" id="JAACJJ010000030">
    <property type="protein sequence ID" value="KAF5318854.1"/>
    <property type="molecule type" value="Genomic_DNA"/>
</dbReference>
<comment type="caution">
    <text evidence="9">The sequence shown here is derived from an EMBL/GenBank/DDBJ whole genome shotgun (WGS) entry which is preliminary data.</text>
</comment>
<evidence type="ECO:0000256" key="5">
    <source>
        <dbReference type="ARBA" id="ARBA00022989"/>
    </source>
</evidence>
<gene>
    <name evidence="9" type="ORF">D9619_010968</name>
</gene>
<accession>A0A8H5F071</accession>
<comment type="function">
    <text evidence="7">May be involved in the degradation of misfolded endoplasmic reticulum (ER) luminal proteins.</text>
</comment>
<dbReference type="GO" id="GO:0006950">
    <property type="term" value="P:response to stress"/>
    <property type="evidence" value="ECO:0007669"/>
    <property type="project" value="UniProtKB-ARBA"/>
</dbReference>
<dbReference type="PANTHER" id="PTHR11009">
    <property type="entry name" value="DER1-LIKE PROTEIN, DERLIN"/>
    <property type="match status" value="1"/>
</dbReference>
<proteinExistence type="inferred from homology"/>
<evidence type="ECO:0000256" key="4">
    <source>
        <dbReference type="ARBA" id="ARBA00022824"/>
    </source>
</evidence>
<keyword evidence="6 7" id="KW-0472">Membrane</keyword>
<comment type="caution">
    <text evidence="7">Lacks conserved residue(s) required for the propagation of feature annotation.</text>
</comment>
<dbReference type="Pfam" id="PF04511">
    <property type="entry name" value="DER1"/>
    <property type="match status" value="1"/>
</dbReference>
<protein>
    <recommendedName>
        <fullName evidence="7">Derlin</fullName>
    </recommendedName>
</protein>
<comment type="similarity">
    <text evidence="2 7">Belongs to the derlin family.</text>
</comment>
<keyword evidence="3 7" id="KW-0812">Transmembrane</keyword>
<dbReference type="Proteomes" id="UP000567179">
    <property type="component" value="Unassembled WGS sequence"/>
</dbReference>
<comment type="subcellular location">
    <subcellularLocation>
        <location evidence="1 7">Endoplasmic reticulum membrane</location>
        <topology evidence="1 7">Multi-pass membrane protein</topology>
    </subcellularLocation>
</comment>
<feature type="transmembrane region" description="Helical" evidence="7">
    <location>
        <begin position="20"/>
        <end position="39"/>
    </location>
</feature>
<dbReference type="OrthoDB" id="1716531at2759"/>
<evidence type="ECO:0000256" key="8">
    <source>
        <dbReference type="SAM" id="MobiDB-lite"/>
    </source>
</evidence>
<dbReference type="AlphaFoldDB" id="A0A8H5F071"/>
<keyword evidence="5 7" id="KW-1133">Transmembrane helix</keyword>
<keyword evidence="4 7" id="KW-0256">Endoplasmic reticulum</keyword>
<feature type="transmembrane region" description="Helical" evidence="7">
    <location>
        <begin position="59"/>
        <end position="77"/>
    </location>
</feature>
<organism evidence="9 10">
    <name type="scientific">Psilocybe cf. subviscida</name>
    <dbReference type="NCBI Taxonomy" id="2480587"/>
    <lineage>
        <taxon>Eukaryota</taxon>
        <taxon>Fungi</taxon>
        <taxon>Dikarya</taxon>
        <taxon>Basidiomycota</taxon>
        <taxon>Agaricomycotina</taxon>
        <taxon>Agaricomycetes</taxon>
        <taxon>Agaricomycetidae</taxon>
        <taxon>Agaricales</taxon>
        <taxon>Agaricineae</taxon>
        <taxon>Strophariaceae</taxon>
        <taxon>Psilocybe</taxon>
    </lineage>
</organism>
<sequence>MAIIHFILPRRHVLRFPCEIVENLWFSGGGLNYLFELMMLYRTANDIETRSYHLRSSDLAWQTLWACGGIIGATFPLRTFIFTRPLLLCLVYLYAALAPPGSTTSIMGLVTIPIVYYPYALIALDLVLGGPKAAAEAVAGAAVGHLWWWAVWGGGLASRGLLQTWGGAPAWMRTLMGEDLRPPPTPDALGGAAAGLARGGVHVSAPRPQAATANAAGGATTTGYSWGSGRRLGTS</sequence>
<feature type="region of interest" description="Disordered" evidence="8">
    <location>
        <begin position="209"/>
        <end position="235"/>
    </location>
</feature>
<evidence type="ECO:0000256" key="2">
    <source>
        <dbReference type="ARBA" id="ARBA00008917"/>
    </source>
</evidence>
<feature type="compositionally biased region" description="Low complexity" evidence="8">
    <location>
        <begin position="210"/>
        <end position="223"/>
    </location>
</feature>